<dbReference type="EMBL" id="AVCI01000001">
    <property type="protein sequence ID" value="KFN44529.1"/>
    <property type="molecule type" value="Genomic_DNA"/>
</dbReference>
<comment type="caution">
    <text evidence="2">The sequence shown here is derived from an EMBL/GenBank/DDBJ whole genome shotgun (WGS) entry which is preliminary data.</text>
</comment>
<evidence type="ECO:0000256" key="1">
    <source>
        <dbReference type="SAM" id="SignalP"/>
    </source>
</evidence>
<protein>
    <submittedName>
        <fullName evidence="2">Uncharacterized protein</fullName>
    </submittedName>
</protein>
<dbReference type="PATRIC" id="fig|1121015.4.peg.110"/>
<dbReference type="RefSeq" id="WP_022968699.1">
    <property type="nucleotide sequence ID" value="NZ_ATVD01000002.1"/>
</dbReference>
<name>A0A091B100_9GAMM</name>
<feature type="chain" id="PRO_5001870729" evidence="1">
    <location>
        <begin position="26"/>
        <end position="354"/>
    </location>
</feature>
<organism evidence="2 3">
    <name type="scientific">Arenimonas oryziterrae DSM 21050 = YC6267</name>
    <dbReference type="NCBI Taxonomy" id="1121015"/>
    <lineage>
        <taxon>Bacteria</taxon>
        <taxon>Pseudomonadati</taxon>
        <taxon>Pseudomonadota</taxon>
        <taxon>Gammaproteobacteria</taxon>
        <taxon>Lysobacterales</taxon>
        <taxon>Lysobacteraceae</taxon>
        <taxon>Arenimonas</taxon>
    </lineage>
</organism>
<dbReference type="Proteomes" id="UP000029385">
    <property type="component" value="Unassembled WGS sequence"/>
</dbReference>
<reference evidence="2 3" key="1">
    <citation type="submission" date="2013-09" db="EMBL/GenBank/DDBJ databases">
        <title>Genome sequencing of Arenimonas oryziterrae.</title>
        <authorList>
            <person name="Chen F."/>
            <person name="Wang G."/>
        </authorList>
    </citation>
    <scope>NUCLEOTIDE SEQUENCE [LARGE SCALE GENOMIC DNA]</scope>
    <source>
        <strain evidence="2 3">YC6267</strain>
    </source>
</reference>
<feature type="signal peptide" evidence="1">
    <location>
        <begin position="1"/>
        <end position="25"/>
    </location>
</feature>
<gene>
    <name evidence="2" type="ORF">N789_00550</name>
</gene>
<keyword evidence="1" id="KW-0732">Signal</keyword>
<dbReference type="eggNOG" id="ENOG502ZB1G">
    <property type="taxonomic scope" value="Bacteria"/>
</dbReference>
<evidence type="ECO:0000313" key="2">
    <source>
        <dbReference type="EMBL" id="KFN44529.1"/>
    </source>
</evidence>
<proteinExistence type="predicted"/>
<dbReference type="OrthoDB" id="7550695at2"/>
<evidence type="ECO:0000313" key="3">
    <source>
        <dbReference type="Proteomes" id="UP000029385"/>
    </source>
</evidence>
<accession>A0A091B100</accession>
<sequence>MATSMRARRWSAAWLLLCLAGFAAAVVPAAPTQMTPEADRRGEDQTFLTYPEWFLVYSPDEFADFLKAGKNPSEFPFIGHLQQFWQAYGAIYRITGDRYDFNGEYHTMIGVIGVSTTLEYGLKSAYETVVGRVTELTAGGTATEEDRLAAEVARDYVDFLALQPWYEYDFSARLKQVWTDTPWVGPNMLRKWERKYWLTSEYAGKAIYGWLIGKATRSSFEKPKLETVAWVDGFPAESTGLPSDLRVIRREADGHALIALPRYAPFTTESLQLAQRGVRFEEIAGNRDAILITVIAPGDWRAPDRWPYRVLFLQPVLTRANQQRLAVVVPVKDLDRALLELAQAPYRLEHVYDY</sequence>
<dbReference type="STRING" id="1121015.GCA_000420545_01056"/>
<dbReference type="AlphaFoldDB" id="A0A091B100"/>
<keyword evidence="3" id="KW-1185">Reference proteome</keyword>